<protein>
    <submittedName>
        <fullName evidence="2">Uncharacterized protein</fullName>
    </submittedName>
</protein>
<dbReference type="Proteomes" id="UP000219612">
    <property type="component" value="Unassembled WGS sequence"/>
</dbReference>
<feature type="region of interest" description="Disordered" evidence="1">
    <location>
        <begin position="118"/>
        <end position="147"/>
    </location>
</feature>
<name>A0A285KB58_9ACTN</name>
<proteinExistence type="predicted"/>
<accession>A0A285KB58</accession>
<gene>
    <name evidence="2" type="ORF">SAMN05421748_13622</name>
</gene>
<dbReference type="RefSeq" id="WP_097328282.1">
    <property type="nucleotide sequence ID" value="NZ_OBDY01000036.1"/>
</dbReference>
<organism evidence="2 3">
    <name type="scientific">Paractinoplanes atraurantiacus</name>
    <dbReference type="NCBI Taxonomy" id="1036182"/>
    <lineage>
        <taxon>Bacteria</taxon>
        <taxon>Bacillati</taxon>
        <taxon>Actinomycetota</taxon>
        <taxon>Actinomycetes</taxon>
        <taxon>Micromonosporales</taxon>
        <taxon>Micromonosporaceae</taxon>
        <taxon>Paractinoplanes</taxon>
    </lineage>
</organism>
<evidence type="ECO:0000256" key="1">
    <source>
        <dbReference type="SAM" id="MobiDB-lite"/>
    </source>
</evidence>
<feature type="compositionally biased region" description="Low complexity" evidence="1">
    <location>
        <begin position="118"/>
        <end position="141"/>
    </location>
</feature>
<evidence type="ECO:0000313" key="3">
    <source>
        <dbReference type="Proteomes" id="UP000219612"/>
    </source>
</evidence>
<sequence length="147" mass="15042">MPAGNKIVIDQDYIGGFRDLLNNLWLGIPTLEAGNNPNNAGNRSGVPLNDLVVKGGADTFPEAKSAAEKIKATGVALHQKFEAIELNLGKTVQNLTYMLDLSTDTEIRNLNAAGAASLLNGGTGSSPVTSGGTPTTTGSTPPATPAP</sequence>
<reference evidence="2 3" key="1">
    <citation type="submission" date="2017-09" db="EMBL/GenBank/DDBJ databases">
        <authorList>
            <person name="Ehlers B."/>
            <person name="Leendertz F.H."/>
        </authorList>
    </citation>
    <scope>NUCLEOTIDE SEQUENCE [LARGE SCALE GENOMIC DNA]</scope>
    <source>
        <strain evidence="2 3">CGMCC 4.6857</strain>
    </source>
</reference>
<dbReference type="EMBL" id="OBDY01000036">
    <property type="protein sequence ID" value="SNY69835.1"/>
    <property type="molecule type" value="Genomic_DNA"/>
</dbReference>
<keyword evidence="3" id="KW-1185">Reference proteome</keyword>
<dbReference type="AlphaFoldDB" id="A0A285KB58"/>
<evidence type="ECO:0000313" key="2">
    <source>
        <dbReference type="EMBL" id="SNY69835.1"/>
    </source>
</evidence>